<keyword evidence="3" id="KW-0436">Ligase</keyword>
<reference evidence="3 4" key="1">
    <citation type="submission" date="2016-09" db="EMBL/GenBank/DDBJ databases">
        <title>Draft genome sequence for the type strain of Desulfuribacillus alkaliarsenatis AHT28, an obligately anaerobic, sulfidogenic bacterium isolated from Russian soda lake sediments.</title>
        <authorList>
            <person name="Abin C.A."/>
            <person name="Hollibaugh J.T."/>
        </authorList>
    </citation>
    <scope>NUCLEOTIDE SEQUENCE [LARGE SCALE GENOMIC DNA]</scope>
    <source>
        <strain evidence="3 4">AHT28</strain>
    </source>
</reference>
<dbReference type="GO" id="GO:0008716">
    <property type="term" value="F:D-alanine-D-alanine ligase activity"/>
    <property type="evidence" value="ECO:0007669"/>
    <property type="project" value="InterPro"/>
</dbReference>
<dbReference type="SUPFAM" id="SSF56059">
    <property type="entry name" value="Glutathione synthetase ATP-binding domain-like"/>
    <property type="match status" value="1"/>
</dbReference>
<dbReference type="NCBIfam" id="NF002688">
    <property type="entry name" value="PRK02471.1"/>
    <property type="match status" value="1"/>
</dbReference>
<proteinExistence type="predicted"/>
<dbReference type="GO" id="GO:0009432">
    <property type="term" value="P:SOS response"/>
    <property type="evidence" value="ECO:0007669"/>
    <property type="project" value="TreeGrafter"/>
</dbReference>
<dbReference type="EMBL" id="MIJE01000011">
    <property type="protein sequence ID" value="OEF97464.1"/>
    <property type="molecule type" value="Genomic_DNA"/>
</dbReference>
<gene>
    <name evidence="3" type="ORF">BHF68_04460</name>
</gene>
<evidence type="ECO:0000259" key="1">
    <source>
        <dbReference type="Pfam" id="PF07478"/>
    </source>
</evidence>
<dbReference type="PANTHER" id="PTHR21621">
    <property type="entry name" value="RIBOSOMAL PROTEIN S6 MODIFICATION PROTEIN"/>
    <property type="match status" value="1"/>
</dbReference>
<dbReference type="OrthoDB" id="9803907at2"/>
<organism evidence="3 4">
    <name type="scientific">Desulfuribacillus alkaliarsenatis</name>
    <dbReference type="NCBI Taxonomy" id="766136"/>
    <lineage>
        <taxon>Bacteria</taxon>
        <taxon>Bacillati</taxon>
        <taxon>Bacillota</taxon>
        <taxon>Desulfuribacillia</taxon>
        <taxon>Desulfuribacillales</taxon>
        <taxon>Desulfuribacillaceae</taxon>
        <taxon>Desulfuribacillus</taxon>
    </lineage>
</organism>
<evidence type="ECO:0000259" key="2">
    <source>
        <dbReference type="Pfam" id="PF18419"/>
    </source>
</evidence>
<keyword evidence="4" id="KW-1185">Reference proteome</keyword>
<protein>
    <submittedName>
        <fullName evidence="3">Carboxylate--amine ligase</fullName>
    </submittedName>
</protein>
<feature type="domain" description="GshAB ATP-grasp-like" evidence="2">
    <location>
        <begin position="8"/>
        <end position="59"/>
    </location>
</feature>
<dbReference type="AlphaFoldDB" id="A0A1E5G3A0"/>
<dbReference type="Gene3D" id="3.30.470.20">
    <property type="entry name" value="ATP-grasp fold, B domain"/>
    <property type="match status" value="2"/>
</dbReference>
<sequence length="333" mass="37278">MDLSKYKLELSTKIVIEEALRRNIKVEILDEQGQFIRLRKGDKVEYIKQATKTSIDSYVVPLIMENKEVTKIILREHGINVPGGISVSSEQEAIVKWSNYKGQDIVVKPKSTNFGEGVQILKANHTLEDYKVAIEQALTFDSSVMIEEFVTGKEYRFLVIADEVVAILHRIPANVIGDGVSTIEELIRAKNDDPLRGTGHVTPFEKIQLGAIERENLRMQGKTASDVPEQGQIIYLRENSNVSTGGDSIDFTDDIPTEYKEIAIKAVKAVGAKMCGLDMMIDDINAKPSPDNYSIIELNFNPAIYLHNFPYKGINRQVEKKVLDAIGFSESNC</sequence>
<evidence type="ECO:0000313" key="4">
    <source>
        <dbReference type="Proteomes" id="UP000094296"/>
    </source>
</evidence>
<comment type="caution">
    <text evidence="3">The sequence shown here is derived from an EMBL/GenBank/DDBJ whole genome shotgun (WGS) entry which is preliminary data.</text>
</comment>
<dbReference type="GO" id="GO:0005737">
    <property type="term" value="C:cytoplasm"/>
    <property type="evidence" value="ECO:0007669"/>
    <property type="project" value="TreeGrafter"/>
</dbReference>
<accession>A0A1E5G3A0</accession>
<dbReference type="STRING" id="766136.BHF68_04460"/>
<dbReference type="InterPro" id="IPR011095">
    <property type="entry name" value="Dala_Dala_lig_C"/>
</dbReference>
<dbReference type="Pfam" id="PF07478">
    <property type="entry name" value="Dala_Dala_lig_C"/>
    <property type="match status" value="1"/>
</dbReference>
<dbReference type="Proteomes" id="UP000094296">
    <property type="component" value="Unassembled WGS sequence"/>
</dbReference>
<dbReference type="InterPro" id="IPR040657">
    <property type="entry name" value="GshAB_ATP-grasp"/>
</dbReference>
<dbReference type="Pfam" id="PF18419">
    <property type="entry name" value="ATP-grasp_6"/>
    <property type="match status" value="1"/>
</dbReference>
<dbReference type="GO" id="GO:0018169">
    <property type="term" value="F:ribosomal S6-glutamic acid ligase activity"/>
    <property type="evidence" value="ECO:0007669"/>
    <property type="project" value="TreeGrafter"/>
</dbReference>
<dbReference type="PANTHER" id="PTHR21621:SF0">
    <property type="entry name" value="BETA-CITRYLGLUTAMATE SYNTHASE B-RELATED"/>
    <property type="match status" value="1"/>
</dbReference>
<feature type="domain" description="D-alanine--D-alanine ligase C-terminal" evidence="1">
    <location>
        <begin position="93"/>
        <end position="167"/>
    </location>
</feature>
<name>A0A1E5G3A0_9FIRM</name>
<evidence type="ECO:0000313" key="3">
    <source>
        <dbReference type="EMBL" id="OEF97464.1"/>
    </source>
</evidence>
<dbReference type="RefSeq" id="WP_069642862.1">
    <property type="nucleotide sequence ID" value="NZ_MIJE01000011.1"/>
</dbReference>